<feature type="transmembrane region" description="Helical" evidence="2">
    <location>
        <begin position="359"/>
        <end position="377"/>
    </location>
</feature>
<keyword evidence="3" id="KW-0732">Signal</keyword>
<gene>
    <name evidence="4" type="ORF">GCM10022204_00190</name>
</gene>
<evidence type="ECO:0008006" key="6">
    <source>
        <dbReference type="Google" id="ProtNLM"/>
    </source>
</evidence>
<evidence type="ECO:0000313" key="4">
    <source>
        <dbReference type="EMBL" id="GAA3689468.1"/>
    </source>
</evidence>
<feature type="compositionally biased region" description="Low complexity" evidence="1">
    <location>
        <begin position="482"/>
        <end position="500"/>
    </location>
</feature>
<evidence type="ECO:0000256" key="3">
    <source>
        <dbReference type="SAM" id="SignalP"/>
    </source>
</evidence>
<evidence type="ECO:0000256" key="2">
    <source>
        <dbReference type="SAM" id="Phobius"/>
    </source>
</evidence>
<dbReference type="EMBL" id="BAAAYX010000001">
    <property type="protein sequence ID" value="GAA3689468.1"/>
    <property type="molecule type" value="Genomic_DNA"/>
</dbReference>
<keyword evidence="2" id="KW-0472">Membrane</keyword>
<keyword evidence="2" id="KW-1133">Transmembrane helix</keyword>
<keyword evidence="2" id="KW-0812">Transmembrane</keyword>
<protein>
    <recommendedName>
        <fullName evidence="6">TrbL/VirB6 plasmid conjugal transfer protein</fullName>
    </recommendedName>
</protein>
<feature type="region of interest" description="Disordered" evidence="1">
    <location>
        <begin position="478"/>
        <end position="513"/>
    </location>
</feature>
<feature type="chain" id="PRO_5046890166" description="TrbL/VirB6 plasmid conjugal transfer protein" evidence="3">
    <location>
        <begin position="28"/>
        <end position="695"/>
    </location>
</feature>
<comment type="caution">
    <text evidence="4">The sequence shown here is derived from an EMBL/GenBank/DDBJ whole genome shotgun (WGS) entry which is preliminary data.</text>
</comment>
<dbReference type="RefSeq" id="WP_344810227.1">
    <property type="nucleotide sequence ID" value="NZ_BAAAYX010000001.1"/>
</dbReference>
<accession>A0ABP7CFF2</accession>
<feature type="region of interest" description="Disordered" evidence="1">
    <location>
        <begin position="657"/>
        <end position="684"/>
    </location>
</feature>
<name>A0ABP7CFF2_9ACTN</name>
<sequence>MITTSSQRQWILAALAGLILTVGLASAAGPAHADGLDDLCQTVPAPVRPDYQVSGLVMDKPDLNTVPNAAPDPFKDPSVPISDVYGWAWRFTNYDLGCGNDFIRDPSAVATTASANFVMAWMATITSWLASLEHMAHTGVFNWLEGLVTSAADALKERVLTVWLPLAAVVLSILVVFTSRTAGYADTMRRLGMLLGSILLAVVTLVLPAQAMKLVNDAANTAADVAQAGFTSEAADLVTREAIYKTWLVGNFGSADSPIAQQYGPRLMSALTYTWSDVKRMNADPGAKAKIDQAKSTEFKAIADEVQKKDPTAYQSLTGKTDTRTAPATMGVVWVVLMGIFVAIACFMIVMAKLVMLGLVLYGMVASVVGVLKFSVLQHVWDLFTAAVVNIVKFTLAAGLMTLVLSALSTAPVGVGWRMLLAIIATVIAVMFTRPVRSFKAMAGMDPNKSVVVSMMKRAVGTAVGTVVGNKVWDSQKLPVGDAPGATADTAADETSAAPQPVEPARPPLPPPPPLRALPVGQGQPALEAAPATAWAGYTAVGGRARPADQELVAAPQPSELPPANDRPLRALPVGTAAVPVTAAAALGAAAGTRAAEHVRTDTDQPSASMPEQPETLVQPAVHEPALPNRRDPVEGAAVVYPTGIVLSPDPTLYRSSGSAVTGQSGDYLRFNEPQVDEKGQETWEPIYHAEMAET</sequence>
<dbReference type="Proteomes" id="UP001500051">
    <property type="component" value="Unassembled WGS sequence"/>
</dbReference>
<reference evidence="5" key="1">
    <citation type="journal article" date="2019" name="Int. J. Syst. Evol. Microbiol.">
        <title>The Global Catalogue of Microorganisms (GCM) 10K type strain sequencing project: providing services to taxonomists for standard genome sequencing and annotation.</title>
        <authorList>
            <consortium name="The Broad Institute Genomics Platform"/>
            <consortium name="The Broad Institute Genome Sequencing Center for Infectious Disease"/>
            <person name="Wu L."/>
            <person name="Ma J."/>
        </authorList>
    </citation>
    <scope>NUCLEOTIDE SEQUENCE [LARGE SCALE GENOMIC DNA]</scope>
    <source>
        <strain evidence="5">JCM 16548</strain>
    </source>
</reference>
<feature type="transmembrane region" description="Helical" evidence="2">
    <location>
        <begin position="415"/>
        <end position="432"/>
    </location>
</feature>
<keyword evidence="5" id="KW-1185">Reference proteome</keyword>
<feature type="transmembrane region" description="Helical" evidence="2">
    <location>
        <begin position="332"/>
        <end position="352"/>
    </location>
</feature>
<feature type="transmembrane region" description="Helical" evidence="2">
    <location>
        <begin position="191"/>
        <end position="211"/>
    </location>
</feature>
<feature type="signal peptide" evidence="3">
    <location>
        <begin position="1"/>
        <end position="27"/>
    </location>
</feature>
<organism evidence="4 5">
    <name type="scientific">Microlunatus aurantiacus</name>
    <dbReference type="NCBI Taxonomy" id="446786"/>
    <lineage>
        <taxon>Bacteria</taxon>
        <taxon>Bacillati</taxon>
        <taxon>Actinomycetota</taxon>
        <taxon>Actinomycetes</taxon>
        <taxon>Propionibacteriales</taxon>
        <taxon>Propionibacteriaceae</taxon>
        <taxon>Microlunatus</taxon>
    </lineage>
</organism>
<proteinExistence type="predicted"/>
<feature type="region of interest" description="Disordered" evidence="1">
    <location>
        <begin position="594"/>
        <end position="616"/>
    </location>
</feature>
<evidence type="ECO:0000256" key="1">
    <source>
        <dbReference type="SAM" id="MobiDB-lite"/>
    </source>
</evidence>
<feature type="compositionally biased region" description="Pro residues" evidence="1">
    <location>
        <begin position="501"/>
        <end position="513"/>
    </location>
</feature>
<feature type="transmembrane region" description="Helical" evidence="2">
    <location>
        <begin position="160"/>
        <end position="179"/>
    </location>
</feature>
<feature type="transmembrane region" description="Helical" evidence="2">
    <location>
        <begin position="383"/>
        <end position="408"/>
    </location>
</feature>
<evidence type="ECO:0000313" key="5">
    <source>
        <dbReference type="Proteomes" id="UP001500051"/>
    </source>
</evidence>